<dbReference type="PROSITE" id="PS50112">
    <property type="entry name" value="PAS"/>
    <property type="match status" value="1"/>
</dbReference>
<dbReference type="RefSeq" id="WP_169261827.1">
    <property type="nucleotide sequence ID" value="NZ_WTVQ01000038.1"/>
</dbReference>
<dbReference type="InterPro" id="IPR000014">
    <property type="entry name" value="PAS"/>
</dbReference>
<dbReference type="InterPro" id="IPR001610">
    <property type="entry name" value="PAC"/>
</dbReference>
<dbReference type="EMBL" id="WTVQ01000038">
    <property type="protein sequence ID" value="NMG76684.1"/>
    <property type="molecule type" value="Genomic_DNA"/>
</dbReference>
<reference evidence="6 7" key="1">
    <citation type="submission" date="2019-12" db="EMBL/GenBank/DDBJ databases">
        <title>Comparative genomics gives insights into the taxonomy of the Azoarcus-Aromatoleum group and reveals separate origins of nif in the plant-associated Azoarcus and non-plant-associated Aromatoleum sub-groups.</title>
        <authorList>
            <person name="Lafos M."/>
            <person name="Maluk M."/>
            <person name="Batista M."/>
            <person name="Junghare M."/>
            <person name="Carmona M."/>
            <person name="Faoro H."/>
            <person name="Cruz L.M."/>
            <person name="Battistoni F."/>
            <person name="De Souza E."/>
            <person name="Pedrosa F."/>
            <person name="Chen W.-M."/>
            <person name="Poole P.S."/>
            <person name="Dixon R.A."/>
            <person name="James E.K."/>
        </authorList>
    </citation>
    <scope>NUCLEOTIDE SEQUENCE [LARGE SCALE GENOMIC DNA]</scope>
    <source>
        <strain evidence="6 7">22Lin</strain>
    </source>
</reference>
<dbReference type="SMART" id="SM00086">
    <property type="entry name" value="PAC"/>
    <property type="match status" value="2"/>
</dbReference>
<dbReference type="InterPro" id="IPR013655">
    <property type="entry name" value="PAS_fold_3"/>
</dbReference>
<dbReference type="PROSITE" id="PS50887">
    <property type="entry name" value="GGDEF"/>
    <property type="match status" value="1"/>
</dbReference>
<dbReference type="InterPro" id="IPR050469">
    <property type="entry name" value="Diguanylate_Cyclase"/>
</dbReference>
<evidence type="ECO:0000256" key="1">
    <source>
        <dbReference type="ARBA" id="ARBA00012528"/>
    </source>
</evidence>
<dbReference type="Pfam" id="PF11845">
    <property type="entry name" value="Tll0287-like"/>
    <property type="match status" value="1"/>
</dbReference>
<comment type="caution">
    <text evidence="6">The sequence shown here is derived from an EMBL/GenBank/DDBJ whole genome shotgun (WGS) entry which is preliminary data.</text>
</comment>
<dbReference type="PANTHER" id="PTHR45138:SF9">
    <property type="entry name" value="DIGUANYLATE CYCLASE DGCM-RELATED"/>
    <property type="match status" value="1"/>
</dbReference>
<sequence length="692" mass="78122">MLRLPDRLYWLLPLGAWTGLILLSLVLVLQNTGQAAFETARQQGRDIFRMVEATRLWNSRAGGVLVRQSETTRPNPYLELPERDPVTTSGIHLTTVNPAYMTRQMAGVIAAETGIRIHITSLRPINPGNAADAWETRALEAFDRQAEKERSEILIDGSPLIRYMAPLLVRDECMDCHKKQGYRVGDVRGGISVSIPAGDFVARLAAARRDQIASHAAVWALVSLMLLVYLHQYRRQWDSLKTLTATLEERVAERTAKLADETAAHRASEAEARHNHQRFLDLVNTTDGIVWESDAHTFVFSFVSLKAESLLGFPVANWQEPGFWVAHLHPEDREWAPQYCISCTGRLEPHRFEYRFMAADGRVVWLEDIVTVVAENGEPRLLRGLMLDITTRKTAEAEVRHLTQRLTLATRTAHIGIWEYEPETGKVVWDGTMYEIFGLTQDQFHGRFEDITAHIHPDDLPHLQSLIDETLRTRCDFETSFRILRHGHEVRHIDAHAVLVPGNANRSARMIGVNRDITERKRNEQELVRLATTDPLTGCHNRGYLHRVLEREVDRTRRYGDPLSVIMYDLDNFKSINDTWGHDAGDQVLAATANTVREAIRRTDVLARWGGEEFMVLCPDTSAADAAGLAERLLQALRDCPTPVAGVVTASVGVVTLRPDEDTDALLKRADDLMYRAKQTGRDRVCGDTILA</sequence>
<dbReference type="NCBIfam" id="TIGR00229">
    <property type="entry name" value="sensory_box"/>
    <property type="match status" value="2"/>
</dbReference>
<dbReference type="InterPro" id="IPR021796">
    <property type="entry name" value="Tll0287-like_dom"/>
</dbReference>
<feature type="domain" description="GGDEF" evidence="5">
    <location>
        <begin position="561"/>
        <end position="690"/>
    </location>
</feature>
<dbReference type="InterPro" id="IPR043128">
    <property type="entry name" value="Rev_trsase/Diguanyl_cyclase"/>
</dbReference>
<dbReference type="Gene3D" id="3.30.450.290">
    <property type="match status" value="1"/>
</dbReference>
<dbReference type="PANTHER" id="PTHR45138">
    <property type="entry name" value="REGULATORY COMPONENTS OF SENSORY TRANSDUCTION SYSTEM"/>
    <property type="match status" value="1"/>
</dbReference>
<keyword evidence="7" id="KW-1185">Reference proteome</keyword>
<dbReference type="PROSITE" id="PS50113">
    <property type="entry name" value="PAC"/>
    <property type="match status" value="2"/>
</dbReference>
<dbReference type="Gene3D" id="3.30.70.270">
    <property type="match status" value="1"/>
</dbReference>
<dbReference type="InterPro" id="IPR000160">
    <property type="entry name" value="GGDEF_dom"/>
</dbReference>
<proteinExistence type="predicted"/>
<feature type="domain" description="PAC" evidence="4">
    <location>
        <begin position="477"/>
        <end position="529"/>
    </location>
</feature>
<dbReference type="CDD" id="cd00130">
    <property type="entry name" value="PAS"/>
    <property type="match status" value="2"/>
</dbReference>
<evidence type="ECO:0000259" key="4">
    <source>
        <dbReference type="PROSITE" id="PS50113"/>
    </source>
</evidence>
<dbReference type="Pfam" id="PF00990">
    <property type="entry name" value="GGDEF"/>
    <property type="match status" value="1"/>
</dbReference>
<dbReference type="Pfam" id="PF08447">
    <property type="entry name" value="PAS_3"/>
    <property type="match status" value="2"/>
</dbReference>
<dbReference type="SMART" id="SM00091">
    <property type="entry name" value="PAS"/>
    <property type="match status" value="2"/>
</dbReference>
<dbReference type="InterPro" id="IPR035965">
    <property type="entry name" value="PAS-like_dom_sf"/>
</dbReference>
<feature type="domain" description="PAS" evidence="3">
    <location>
        <begin position="402"/>
        <end position="474"/>
    </location>
</feature>
<dbReference type="NCBIfam" id="TIGR00254">
    <property type="entry name" value="GGDEF"/>
    <property type="match status" value="1"/>
</dbReference>
<accession>A0ABX1QE36</accession>
<organism evidence="6 7">
    <name type="scientific">Aromatoleum diolicum</name>
    <dbReference type="NCBI Taxonomy" id="75796"/>
    <lineage>
        <taxon>Bacteria</taxon>
        <taxon>Pseudomonadati</taxon>
        <taxon>Pseudomonadota</taxon>
        <taxon>Betaproteobacteria</taxon>
        <taxon>Rhodocyclales</taxon>
        <taxon>Rhodocyclaceae</taxon>
        <taxon>Aromatoleum</taxon>
    </lineage>
</organism>
<dbReference type="SMART" id="SM00267">
    <property type="entry name" value="GGDEF"/>
    <property type="match status" value="1"/>
</dbReference>
<dbReference type="InterPro" id="IPR029787">
    <property type="entry name" value="Nucleotide_cyclase"/>
</dbReference>
<evidence type="ECO:0000313" key="7">
    <source>
        <dbReference type="Proteomes" id="UP000648984"/>
    </source>
</evidence>
<evidence type="ECO:0000259" key="3">
    <source>
        <dbReference type="PROSITE" id="PS50112"/>
    </source>
</evidence>
<evidence type="ECO:0000259" key="5">
    <source>
        <dbReference type="PROSITE" id="PS50887"/>
    </source>
</evidence>
<protein>
    <recommendedName>
        <fullName evidence="1">diguanylate cyclase</fullName>
        <ecNumber evidence="1">2.7.7.65</ecNumber>
    </recommendedName>
</protein>
<dbReference type="SUPFAM" id="SSF55785">
    <property type="entry name" value="PYP-like sensor domain (PAS domain)"/>
    <property type="match status" value="2"/>
</dbReference>
<dbReference type="EC" id="2.7.7.65" evidence="1"/>
<dbReference type="Gene3D" id="2.10.70.100">
    <property type="match status" value="1"/>
</dbReference>
<gene>
    <name evidence="6" type="ORF">GPA25_18140</name>
</gene>
<evidence type="ECO:0000256" key="2">
    <source>
        <dbReference type="ARBA" id="ARBA00034247"/>
    </source>
</evidence>
<feature type="domain" description="PAC" evidence="4">
    <location>
        <begin position="350"/>
        <end position="401"/>
    </location>
</feature>
<dbReference type="SUPFAM" id="SSF55073">
    <property type="entry name" value="Nucleotide cyclase"/>
    <property type="match status" value="1"/>
</dbReference>
<dbReference type="Proteomes" id="UP000648984">
    <property type="component" value="Unassembled WGS sequence"/>
</dbReference>
<evidence type="ECO:0000313" key="6">
    <source>
        <dbReference type="EMBL" id="NMG76684.1"/>
    </source>
</evidence>
<dbReference type="InterPro" id="IPR000700">
    <property type="entry name" value="PAS-assoc_C"/>
</dbReference>
<name>A0ABX1QE36_9RHOO</name>
<comment type="catalytic activity">
    <reaction evidence="2">
        <text>2 GTP = 3',3'-c-di-GMP + 2 diphosphate</text>
        <dbReference type="Rhea" id="RHEA:24898"/>
        <dbReference type="ChEBI" id="CHEBI:33019"/>
        <dbReference type="ChEBI" id="CHEBI:37565"/>
        <dbReference type="ChEBI" id="CHEBI:58805"/>
        <dbReference type="EC" id="2.7.7.65"/>
    </reaction>
</comment>
<dbReference type="CDD" id="cd01949">
    <property type="entry name" value="GGDEF"/>
    <property type="match status" value="1"/>
</dbReference>
<dbReference type="Gene3D" id="3.30.450.20">
    <property type="entry name" value="PAS domain"/>
    <property type="match status" value="2"/>
</dbReference>